<accession>A0ABU8TB87</accession>
<protein>
    <submittedName>
        <fullName evidence="1">Tetratricopeptide repeat protein</fullName>
    </submittedName>
</protein>
<name>A0ABU8TB87_9PSEU</name>
<keyword evidence="2" id="KW-1185">Reference proteome</keyword>
<evidence type="ECO:0000313" key="1">
    <source>
        <dbReference type="EMBL" id="MEJ8281219.1"/>
    </source>
</evidence>
<dbReference type="SUPFAM" id="SSF48452">
    <property type="entry name" value="TPR-like"/>
    <property type="match status" value="1"/>
</dbReference>
<sequence length="118" mass="12666">MTVETLPWIAGVAAGPVERWERARYLFDAGDPAGAATVLAALVAEQPDAGAVRLLLARAYYHSAQLGRAETALRELLDREPADGYAHLLLGRTLQRRSRHDEAAPHLRIAAAMGLSAA</sequence>
<reference evidence="1 2" key="1">
    <citation type="submission" date="2024-03" db="EMBL/GenBank/DDBJ databases">
        <title>Draft genome sequence of Pseudonocardia sp. DW16-2.</title>
        <authorList>
            <person name="Duangmal K."/>
        </authorList>
    </citation>
    <scope>NUCLEOTIDE SEQUENCE [LARGE SCALE GENOMIC DNA]</scope>
    <source>
        <strain evidence="1 2">DW16-2</strain>
    </source>
</reference>
<evidence type="ECO:0000313" key="2">
    <source>
        <dbReference type="Proteomes" id="UP001364211"/>
    </source>
</evidence>
<gene>
    <name evidence="1" type="ORF">WJX68_19920</name>
</gene>
<dbReference type="Gene3D" id="1.25.40.10">
    <property type="entry name" value="Tetratricopeptide repeat domain"/>
    <property type="match status" value="1"/>
</dbReference>
<dbReference type="EMBL" id="JBBJUP010000017">
    <property type="protein sequence ID" value="MEJ8281219.1"/>
    <property type="molecule type" value="Genomic_DNA"/>
</dbReference>
<dbReference type="Pfam" id="PF14559">
    <property type="entry name" value="TPR_19"/>
    <property type="match status" value="1"/>
</dbReference>
<dbReference type="RefSeq" id="WP_340293213.1">
    <property type="nucleotide sequence ID" value="NZ_JBBJUP010000017.1"/>
</dbReference>
<proteinExistence type="predicted"/>
<dbReference type="Proteomes" id="UP001364211">
    <property type="component" value="Unassembled WGS sequence"/>
</dbReference>
<comment type="caution">
    <text evidence="1">The sequence shown here is derived from an EMBL/GenBank/DDBJ whole genome shotgun (WGS) entry which is preliminary data.</text>
</comment>
<dbReference type="InterPro" id="IPR011990">
    <property type="entry name" value="TPR-like_helical_dom_sf"/>
</dbReference>
<organism evidence="1 2">
    <name type="scientific">Pseudonocardia spirodelae</name>
    <dbReference type="NCBI Taxonomy" id="3133431"/>
    <lineage>
        <taxon>Bacteria</taxon>
        <taxon>Bacillati</taxon>
        <taxon>Actinomycetota</taxon>
        <taxon>Actinomycetes</taxon>
        <taxon>Pseudonocardiales</taxon>
        <taxon>Pseudonocardiaceae</taxon>
        <taxon>Pseudonocardia</taxon>
    </lineage>
</organism>